<dbReference type="OrthoDB" id="785612at2759"/>
<proteinExistence type="predicted"/>
<comment type="caution">
    <text evidence="1">The sequence shown here is derived from an EMBL/GenBank/DDBJ whole genome shotgun (WGS) entry which is preliminary data.</text>
</comment>
<gene>
    <name evidence="1" type="ORF">CEURO_LOCUS12078</name>
</gene>
<protein>
    <submittedName>
        <fullName evidence="1">Uncharacterized protein</fullName>
    </submittedName>
</protein>
<dbReference type="AlphaFoldDB" id="A0A9P1EBS1"/>
<evidence type="ECO:0000313" key="1">
    <source>
        <dbReference type="EMBL" id="CAH9092732.1"/>
    </source>
</evidence>
<accession>A0A9P1EBS1</accession>
<dbReference type="EMBL" id="CAMAPE010000029">
    <property type="protein sequence ID" value="CAH9092732.1"/>
    <property type="molecule type" value="Genomic_DNA"/>
</dbReference>
<dbReference type="Proteomes" id="UP001152484">
    <property type="component" value="Unassembled WGS sequence"/>
</dbReference>
<sequence>MLHLMINVLPITHDLSQALQRREQDLVNALKLVTVVKQRLAAMKTDIGWGALFDEVVTFCNKFHIDVPSMDQNYIKGKRSKRRAPSITNMHHYKYDCLHEIVNLFVAELDSRFDVASTELLRCVSCLCPSSSFEAFDRASLLKLA</sequence>
<name>A0A9P1EBS1_CUSEU</name>
<dbReference type="InterPro" id="IPR055298">
    <property type="entry name" value="AtLOH3-like"/>
</dbReference>
<dbReference type="PANTHER" id="PTHR11697">
    <property type="entry name" value="GENERAL TRANSCRIPTION FACTOR 2-RELATED ZINC FINGER PROTEIN"/>
    <property type="match status" value="1"/>
</dbReference>
<organism evidence="1 2">
    <name type="scientific">Cuscuta europaea</name>
    <name type="common">European dodder</name>
    <dbReference type="NCBI Taxonomy" id="41803"/>
    <lineage>
        <taxon>Eukaryota</taxon>
        <taxon>Viridiplantae</taxon>
        <taxon>Streptophyta</taxon>
        <taxon>Embryophyta</taxon>
        <taxon>Tracheophyta</taxon>
        <taxon>Spermatophyta</taxon>
        <taxon>Magnoliopsida</taxon>
        <taxon>eudicotyledons</taxon>
        <taxon>Gunneridae</taxon>
        <taxon>Pentapetalae</taxon>
        <taxon>asterids</taxon>
        <taxon>lamiids</taxon>
        <taxon>Solanales</taxon>
        <taxon>Convolvulaceae</taxon>
        <taxon>Cuscuteae</taxon>
        <taxon>Cuscuta</taxon>
        <taxon>Cuscuta subgen. Cuscuta</taxon>
    </lineage>
</organism>
<dbReference type="PANTHER" id="PTHR11697:SF230">
    <property type="entry name" value="ZINC FINGER, MYM DOMAIN CONTAINING 1"/>
    <property type="match status" value="1"/>
</dbReference>
<reference evidence="1" key="1">
    <citation type="submission" date="2022-07" db="EMBL/GenBank/DDBJ databases">
        <authorList>
            <person name="Macas J."/>
            <person name="Novak P."/>
            <person name="Neumann P."/>
        </authorList>
    </citation>
    <scope>NUCLEOTIDE SEQUENCE</scope>
</reference>
<keyword evidence="2" id="KW-1185">Reference proteome</keyword>
<evidence type="ECO:0000313" key="2">
    <source>
        <dbReference type="Proteomes" id="UP001152484"/>
    </source>
</evidence>